<evidence type="ECO:0000259" key="6">
    <source>
        <dbReference type="Pfam" id="PF00294"/>
    </source>
</evidence>
<comment type="similarity">
    <text evidence="1">Belongs to the carbohydrate kinase PfkB family.</text>
</comment>
<evidence type="ECO:0000256" key="2">
    <source>
        <dbReference type="ARBA" id="ARBA00022679"/>
    </source>
</evidence>
<reference evidence="7 8" key="1">
    <citation type="submission" date="2019-11" db="EMBL/GenBank/DDBJ databases">
        <title>Draft genome of Amycolatopsis RM579.</title>
        <authorList>
            <person name="Duangmal K."/>
            <person name="Mingma R."/>
        </authorList>
    </citation>
    <scope>NUCLEOTIDE SEQUENCE [LARGE SCALE GENOMIC DNA]</scope>
    <source>
        <strain evidence="7 8">RM579</strain>
    </source>
</reference>
<dbReference type="InterPro" id="IPR002173">
    <property type="entry name" value="Carboh/pur_kinase_PfkB_CS"/>
</dbReference>
<dbReference type="EMBL" id="WMBA01000070">
    <property type="protein sequence ID" value="MTD58524.1"/>
    <property type="molecule type" value="Genomic_DNA"/>
</dbReference>
<keyword evidence="4 7" id="KW-0418">Kinase</keyword>
<dbReference type="Gene3D" id="3.40.1190.20">
    <property type="match status" value="1"/>
</dbReference>
<comment type="caution">
    <text evidence="7">The sequence shown here is derived from an EMBL/GenBank/DDBJ whole genome shotgun (WGS) entry which is preliminary data.</text>
</comment>
<organism evidence="7 8">
    <name type="scientific">Amycolatopsis pithecellobii</name>
    <dbReference type="NCBI Taxonomy" id="664692"/>
    <lineage>
        <taxon>Bacteria</taxon>
        <taxon>Bacillati</taxon>
        <taxon>Actinomycetota</taxon>
        <taxon>Actinomycetes</taxon>
        <taxon>Pseudonocardiales</taxon>
        <taxon>Pseudonocardiaceae</taxon>
        <taxon>Amycolatopsis</taxon>
    </lineage>
</organism>
<evidence type="ECO:0000256" key="1">
    <source>
        <dbReference type="ARBA" id="ARBA00010688"/>
    </source>
</evidence>
<proteinExistence type="inferred from homology"/>
<dbReference type="InterPro" id="IPR011611">
    <property type="entry name" value="PfkB_dom"/>
</dbReference>
<keyword evidence="3" id="KW-0547">Nucleotide-binding</keyword>
<dbReference type="PROSITE" id="PS00584">
    <property type="entry name" value="PFKB_KINASES_2"/>
    <property type="match status" value="1"/>
</dbReference>
<dbReference type="InterPro" id="IPR029056">
    <property type="entry name" value="Ribokinase-like"/>
</dbReference>
<dbReference type="GO" id="GO:0005524">
    <property type="term" value="F:ATP binding"/>
    <property type="evidence" value="ECO:0007669"/>
    <property type="project" value="UniProtKB-KW"/>
</dbReference>
<sequence length="320" mass="33131">MSGMVALLTLGEVLGVAGTPVGTPLRTATTLRLSTAGAEATVAIGVRRLGLTSAWVGTVGADEIGTRVLRDLRAESVGTSCARRVADVPTGFLLRDHRTPDFTSVSYYRRGLAGSRLGAADVRAAFAAVEAVDMLHVTGITPALSESCHEAVLAAVRIAAERGVTVSFDVNYRSTLTSRATARSVAAELLGQVDILFAGDDELDLLTDETDPRAAAASLLARGPSEVVVKRGAAGAIAVTRGSEPHEVAGHRVVATDVIGAGDSFVAGYLAARHRGADLATRLAWGTTCAACTVGTTGDWAGLPDLDEIERRALPEVTFR</sequence>
<accession>A0A6N7Z9W0</accession>
<evidence type="ECO:0000256" key="5">
    <source>
        <dbReference type="ARBA" id="ARBA00022840"/>
    </source>
</evidence>
<keyword evidence="5" id="KW-0067">ATP-binding</keyword>
<feature type="domain" description="Carbohydrate kinase PfkB" evidence="6">
    <location>
        <begin position="27"/>
        <end position="304"/>
    </location>
</feature>
<gene>
    <name evidence="7" type="ORF">GKO32_31785</name>
</gene>
<keyword evidence="2" id="KW-0808">Transferase</keyword>
<dbReference type="AlphaFoldDB" id="A0A6N7Z9W0"/>
<dbReference type="InterPro" id="IPR050306">
    <property type="entry name" value="PfkB_Carbo_kinase"/>
</dbReference>
<dbReference type="SUPFAM" id="SSF53613">
    <property type="entry name" value="Ribokinase-like"/>
    <property type="match status" value="1"/>
</dbReference>
<dbReference type="PANTHER" id="PTHR43085">
    <property type="entry name" value="HEXOKINASE FAMILY MEMBER"/>
    <property type="match status" value="1"/>
</dbReference>
<dbReference type="Pfam" id="PF00294">
    <property type="entry name" value="PfkB"/>
    <property type="match status" value="1"/>
</dbReference>
<evidence type="ECO:0000256" key="4">
    <source>
        <dbReference type="ARBA" id="ARBA00022777"/>
    </source>
</evidence>
<evidence type="ECO:0000313" key="8">
    <source>
        <dbReference type="Proteomes" id="UP000440096"/>
    </source>
</evidence>
<evidence type="ECO:0000256" key="3">
    <source>
        <dbReference type="ARBA" id="ARBA00022741"/>
    </source>
</evidence>
<dbReference type="PANTHER" id="PTHR43085:SF1">
    <property type="entry name" value="PSEUDOURIDINE KINASE-RELATED"/>
    <property type="match status" value="1"/>
</dbReference>
<name>A0A6N7Z9W0_9PSEU</name>
<dbReference type="OrthoDB" id="9808601at2"/>
<dbReference type="CDD" id="cd01166">
    <property type="entry name" value="KdgK"/>
    <property type="match status" value="1"/>
</dbReference>
<keyword evidence="8" id="KW-1185">Reference proteome</keyword>
<protein>
    <submittedName>
        <fullName evidence="7">Sugar kinase</fullName>
    </submittedName>
</protein>
<dbReference type="GO" id="GO:0016301">
    <property type="term" value="F:kinase activity"/>
    <property type="evidence" value="ECO:0007669"/>
    <property type="project" value="UniProtKB-KW"/>
</dbReference>
<dbReference type="Proteomes" id="UP000440096">
    <property type="component" value="Unassembled WGS sequence"/>
</dbReference>
<evidence type="ECO:0000313" key="7">
    <source>
        <dbReference type="EMBL" id="MTD58524.1"/>
    </source>
</evidence>